<proteinExistence type="predicted"/>
<sequence length="64" mass="7272">MAFVVFILLGVSDYIEGFSWSIAGGIGLIGLLVEPYLWFLVYKENKYEPPAYANLRTDQTKKKP</sequence>
<dbReference type="KEGG" id="nli:G3M70_05550"/>
<dbReference type="Proteomes" id="UP000594688">
    <property type="component" value="Chromosome"/>
</dbReference>
<reference evidence="2 3" key="1">
    <citation type="submission" date="2020-02" db="EMBL/GenBank/DDBJ databases">
        <title>Genomic and physiological characterization of two novel Nitrospinaceae genera.</title>
        <authorList>
            <person name="Mueller A.J."/>
            <person name="Jung M.-Y."/>
            <person name="Strachan C.R."/>
            <person name="Herbold C.W."/>
            <person name="Kirkegaard R.H."/>
            <person name="Daims H."/>
        </authorList>
    </citation>
    <scope>NUCLEOTIDE SEQUENCE [LARGE SCALE GENOMIC DNA]</scope>
    <source>
        <strain evidence="2">EB</strain>
    </source>
</reference>
<dbReference type="EMBL" id="CP048685">
    <property type="protein sequence ID" value="QPJ61380.1"/>
    <property type="molecule type" value="Genomic_DNA"/>
</dbReference>
<organism evidence="2 3">
    <name type="scientific">Candidatus Nitronauta litoralis</name>
    <dbReference type="NCBI Taxonomy" id="2705533"/>
    <lineage>
        <taxon>Bacteria</taxon>
        <taxon>Pseudomonadati</taxon>
        <taxon>Nitrospinota/Tectimicrobiota group</taxon>
        <taxon>Nitrospinota</taxon>
        <taxon>Nitrospinia</taxon>
        <taxon>Nitrospinales</taxon>
        <taxon>Nitrospinaceae</taxon>
        <taxon>Candidatus Nitronauta</taxon>
    </lineage>
</organism>
<gene>
    <name evidence="2" type="ORF">G3M70_05550</name>
</gene>
<evidence type="ECO:0000313" key="2">
    <source>
        <dbReference type="EMBL" id="QPJ61380.1"/>
    </source>
</evidence>
<keyword evidence="1" id="KW-0812">Transmembrane</keyword>
<dbReference type="AlphaFoldDB" id="A0A7T0FZN4"/>
<protein>
    <submittedName>
        <fullName evidence="2">Uncharacterized protein</fullName>
    </submittedName>
</protein>
<feature type="transmembrane region" description="Helical" evidence="1">
    <location>
        <begin position="20"/>
        <end position="41"/>
    </location>
</feature>
<evidence type="ECO:0000313" key="3">
    <source>
        <dbReference type="Proteomes" id="UP000594688"/>
    </source>
</evidence>
<keyword evidence="1" id="KW-0472">Membrane</keyword>
<accession>A0A7T0FZN4</accession>
<name>A0A7T0FZN4_9BACT</name>
<evidence type="ECO:0000256" key="1">
    <source>
        <dbReference type="SAM" id="Phobius"/>
    </source>
</evidence>
<keyword evidence="1" id="KW-1133">Transmembrane helix</keyword>